<feature type="compositionally biased region" description="Basic and acidic residues" evidence="1">
    <location>
        <begin position="1"/>
        <end position="18"/>
    </location>
</feature>
<evidence type="ECO:0000313" key="3">
    <source>
        <dbReference type="Proteomes" id="UP000886998"/>
    </source>
</evidence>
<gene>
    <name evidence="2" type="primary">EVAR_53533_1</name>
    <name evidence="2" type="ORF">TNIN_67161</name>
</gene>
<reference evidence="2" key="1">
    <citation type="submission" date="2020-08" db="EMBL/GenBank/DDBJ databases">
        <title>Multicomponent nature underlies the extraordinary mechanical properties of spider dragline silk.</title>
        <authorList>
            <person name="Kono N."/>
            <person name="Nakamura H."/>
            <person name="Mori M."/>
            <person name="Yoshida Y."/>
            <person name="Ohtoshi R."/>
            <person name="Malay A.D."/>
            <person name="Moran D.A.P."/>
            <person name="Tomita M."/>
            <person name="Numata K."/>
            <person name="Arakawa K."/>
        </authorList>
    </citation>
    <scope>NUCLEOTIDE SEQUENCE</scope>
</reference>
<proteinExistence type="predicted"/>
<dbReference type="OrthoDB" id="6906354at2759"/>
<organism evidence="2 3">
    <name type="scientific">Trichonephila inaurata madagascariensis</name>
    <dbReference type="NCBI Taxonomy" id="2747483"/>
    <lineage>
        <taxon>Eukaryota</taxon>
        <taxon>Metazoa</taxon>
        <taxon>Ecdysozoa</taxon>
        <taxon>Arthropoda</taxon>
        <taxon>Chelicerata</taxon>
        <taxon>Arachnida</taxon>
        <taxon>Araneae</taxon>
        <taxon>Araneomorphae</taxon>
        <taxon>Entelegynae</taxon>
        <taxon>Araneoidea</taxon>
        <taxon>Nephilidae</taxon>
        <taxon>Trichonephila</taxon>
        <taxon>Trichonephila inaurata</taxon>
    </lineage>
</organism>
<dbReference type="AlphaFoldDB" id="A0A8X7BVU4"/>
<dbReference type="Proteomes" id="UP000886998">
    <property type="component" value="Unassembled WGS sequence"/>
</dbReference>
<comment type="caution">
    <text evidence="2">The sequence shown here is derived from an EMBL/GenBank/DDBJ whole genome shotgun (WGS) entry which is preliminary data.</text>
</comment>
<accession>A0A8X7BVU4</accession>
<dbReference type="EMBL" id="BMAV01004507">
    <property type="protein sequence ID" value="GFY44973.1"/>
    <property type="molecule type" value="Genomic_DNA"/>
</dbReference>
<name>A0A8X7BVU4_9ARAC</name>
<sequence>MVSSDNDKDQGEKSDEIGRKRKLQNKTDESSKTIAKHVPECQNFHTSQIPGPSTGNVSYIPPTHTPNADRPSIRNELYIPISHSDYNANVQTDIPLQVNYVPQLDEPIMVLISSQDDVQDVIIYDEDGDSHISELIPIDERLIAQHQTLMWNDDMYLRIAPGEELFVTVTPFMMATSELRRSDRRGVTPQHLLCLAIQIMRIRIRDSLSIAFKHVGKGTTITKEQIESEDCVQGCIESNLAFLPRSRIQHINGQKEKRTYLQ</sequence>
<keyword evidence="3" id="KW-1185">Reference proteome</keyword>
<evidence type="ECO:0000256" key="1">
    <source>
        <dbReference type="SAM" id="MobiDB-lite"/>
    </source>
</evidence>
<feature type="region of interest" description="Disordered" evidence="1">
    <location>
        <begin position="1"/>
        <end position="71"/>
    </location>
</feature>
<protein>
    <submittedName>
        <fullName evidence="2">Helitron_like_N domain-containing protein</fullName>
    </submittedName>
</protein>
<evidence type="ECO:0000313" key="2">
    <source>
        <dbReference type="EMBL" id="GFY44973.1"/>
    </source>
</evidence>
<feature type="compositionally biased region" description="Polar residues" evidence="1">
    <location>
        <begin position="43"/>
        <end position="57"/>
    </location>
</feature>